<evidence type="ECO:0000256" key="1">
    <source>
        <dbReference type="ARBA" id="ARBA00022729"/>
    </source>
</evidence>
<keyword evidence="5" id="KW-1185">Reference proteome</keyword>
<gene>
    <name evidence="4" type="ORF">J2S64_003574</name>
</gene>
<feature type="signal peptide" evidence="2">
    <location>
        <begin position="1"/>
        <end position="31"/>
    </location>
</feature>
<dbReference type="Gene3D" id="3.40.190.10">
    <property type="entry name" value="Periplasmic binding protein-like II"/>
    <property type="match status" value="1"/>
</dbReference>
<sequence length="539" mass="58264">MKQHNEVMNMASSRRNFLKIAGAMGVAGAFAATLSACGPSGATGTATTGAAGAAGTKPIEAGMSYALSTGFDPMTSSGATPMAANLHIFEGLTELHPSTRERYLALAAAEPVKVGELGYEIKLRSGATFHNGDPVTVEDVVYSFDRVLDAKNASLFAQFIPFIDKVAAKGEDTVSFTLKYPFPLFAERISIVKIVPKKLASADQAGFDAAPVGTGPYKLISAVKDDKIVFEKFEAYNGPMAAKAPGMTWFLLSDAAARVTAVESGRVQAIEDVPYLDIERLKANATVESVQSFGLLFLMFNCAEKPFDNKLVRQALHYGLDTQTVIDRALLGNATAASSFVQENHPGYHRASTVYTYDPDKAASLLKEAGVTELSFELLTTDTSWVKDAAPVIIESWNKLPGVKVTLKSMQSGALYPDHVDSGTFRVVAAPGDPSVFGNDLDLLLSWWYRGTVWPQDRFRWHESKEYATVQKQLDDAVRAADPVAAQKVWNQVIDLIAEQAPLYPILHRMLPTAWNPDTLTGFRPLPTTGLSFVDVAHA</sequence>
<organism evidence="4 5">
    <name type="scientific">Paeniglutamicibacter sulfureus</name>
    <dbReference type="NCBI Taxonomy" id="43666"/>
    <lineage>
        <taxon>Bacteria</taxon>
        <taxon>Bacillati</taxon>
        <taxon>Actinomycetota</taxon>
        <taxon>Actinomycetes</taxon>
        <taxon>Micrococcales</taxon>
        <taxon>Micrococcaceae</taxon>
        <taxon>Paeniglutamicibacter</taxon>
    </lineage>
</organism>
<protein>
    <submittedName>
        <fullName evidence="4">Peptide/nickel transport system substrate-binding protein</fullName>
    </submittedName>
</protein>
<dbReference type="Pfam" id="PF00496">
    <property type="entry name" value="SBP_bac_5"/>
    <property type="match status" value="1"/>
</dbReference>
<dbReference type="EMBL" id="JAVDYI010000001">
    <property type="protein sequence ID" value="MDR7359883.1"/>
    <property type="molecule type" value="Genomic_DNA"/>
</dbReference>
<name>A0ABU2BMM7_9MICC</name>
<keyword evidence="1 2" id="KW-0732">Signal</keyword>
<dbReference type="InterPro" id="IPR030678">
    <property type="entry name" value="Peptide/Ni-bd"/>
</dbReference>
<dbReference type="RefSeq" id="WP_310292494.1">
    <property type="nucleotide sequence ID" value="NZ_BAAAWO010000001.1"/>
</dbReference>
<dbReference type="PANTHER" id="PTHR30290">
    <property type="entry name" value="PERIPLASMIC BINDING COMPONENT OF ABC TRANSPORTER"/>
    <property type="match status" value="1"/>
</dbReference>
<dbReference type="InterPro" id="IPR019546">
    <property type="entry name" value="TAT_signal_bac_arc"/>
</dbReference>
<dbReference type="Gene3D" id="3.90.76.10">
    <property type="entry name" value="Dipeptide-binding Protein, Domain 1"/>
    <property type="match status" value="1"/>
</dbReference>
<evidence type="ECO:0000313" key="5">
    <source>
        <dbReference type="Proteomes" id="UP001183817"/>
    </source>
</evidence>
<feature type="chain" id="PRO_5045371271" evidence="2">
    <location>
        <begin position="32"/>
        <end position="539"/>
    </location>
</feature>
<dbReference type="PIRSF" id="PIRSF002741">
    <property type="entry name" value="MppA"/>
    <property type="match status" value="1"/>
</dbReference>
<dbReference type="CDD" id="cd00995">
    <property type="entry name" value="PBP2_NikA_DppA_OppA_like"/>
    <property type="match status" value="1"/>
</dbReference>
<evidence type="ECO:0000256" key="2">
    <source>
        <dbReference type="SAM" id="SignalP"/>
    </source>
</evidence>
<dbReference type="InterPro" id="IPR000914">
    <property type="entry name" value="SBP_5_dom"/>
</dbReference>
<accession>A0ABU2BMM7</accession>
<evidence type="ECO:0000313" key="4">
    <source>
        <dbReference type="EMBL" id="MDR7359883.1"/>
    </source>
</evidence>
<dbReference type="NCBIfam" id="TIGR01409">
    <property type="entry name" value="TAT_signal_seq"/>
    <property type="match status" value="1"/>
</dbReference>
<dbReference type="SUPFAM" id="SSF53850">
    <property type="entry name" value="Periplasmic binding protein-like II"/>
    <property type="match status" value="1"/>
</dbReference>
<dbReference type="Proteomes" id="UP001183817">
    <property type="component" value="Unassembled WGS sequence"/>
</dbReference>
<feature type="domain" description="Solute-binding protein family 5" evidence="3">
    <location>
        <begin position="106"/>
        <end position="451"/>
    </location>
</feature>
<dbReference type="Gene3D" id="3.10.105.10">
    <property type="entry name" value="Dipeptide-binding Protein, Domain 3"/>
    <property type="match status" value="1"/>
</dbReference>
<reference evidence="4 5" key="1">
    <citation type="submission" date="2023-07" db="EMBL/GenBank/DDBJ databases">
        <title>Sequencing the genomes of 1000 actinobacteria strains.</title>
        <authorList>
            <person name="Klenk H.-P."/>
        </authorList>
    </citation>
    <scope>NUCLEOTIDE SEQUENCE [LARGE SCALE GENOMIC DNA]</scope>
    <source>
        <strain evidence="4 5">DSM 20167</strain>
    </source>
</reference>
<dbReference type="InterPro" id="IPR039424">
    <property type="entry name" value="SBP_5"/>
</dbReference>
<proteinExistence type="predicted"/>
<evidence type="ECO:0000259" key="3">
    <source>
        <dbReference type="Pfam" id="PF00496"/>
    </source>
</evidence>
<dbReference type="InterPro" id="IPR006311">
    <property type="entry name" value="TAT_signal"/>
</dbReference>
<dbReference type="PROSITE" id="PS51318">
    <property type="entry name" value="TAT"/>
    <property type="match status" value="1"/>
</dbReference>
<dbReference type="PANTHER" id="PTHR30290:SF38">
    <property type="entry name" value="D,D-DIPEPTIDE-BINDING PERIPLASMIC PROTEIN DDPA-RELATED"/>
    <property type="match status" value="1"/>
</dbReference>
<comment type="caution">
    <text evidence="4">The sequence shown here is derived from an EMBL/GenBank/DDBJ whole genome shotgun (WGS) entry which is preliminary data.</text>
</comment>